<reference evidence="3 4" key="1">
    <citation type="journal article" date="2007" name="Science">
        <title>The Fusarium graminearum genome reveals a link between localized polymorphism and pathogen specialization.</title>
        <authorList>
            <person name="Cuomo C.A."/>
            <person name="Gueldener U."/>
            <person name="Xu J.-R."/>
            <person name="Trail F."/>
            <person name="Turgeon B.G."/>
            <person name="Di Pietro A."/>
            <person name="Walton J.D."/>
            <person name="Ma L.-J."/>
            <person name="Baker S.E."/>
            <person name="Rep M."/>
            <person name="Adam G."/>
            <person name="Antoniw J."/>
            <person name="Baldwin T."/>
            <person name="Calvo S.E."/>
            <person name="Chang Y.-L."/>
            <person name="DeCaprio D."/>
            <person name="Gale L.R."/>
            <person name="Gnerre S."/>
            <person name="Goswami R.S."/>
            <person name="Hammond-Kosack K."/>
            <person name="Harris L.J."/>
            <person name="Hilburn K."/>
            <person name="Kennell J.C."/>
            <person name="Kroken S."/>
            <person name="Magnuson J.K."/>
            <person name="Mannhaupt G."/>
            <person name="Mauceli E.W."/>
            <person name="Mewes H.-W."/>
            <person name="Mitterbauer R."/>
            <person name="Muehlbauer G."/>
            <person name="Muensterkoetter M."/>
            <person name="Nelson D."/>
            <person name="O'Donnell K."/>
            <person name="Ouellet T."/>
            <person name="Qi W."/>
            <person name="Quesneville H."/>
            <person name="Roncero M.I.G."/>
            <person name="Seong K.-Y."/>
            <person name="Tetko I.V."/>
            <person name="Urban M."/>
            <person name="Waalwijk C."/>
            <person name="Ward T.J."/>
            <person name="Yao J."/>
            <person name="Birren B.W."/>
            <person name="Kistler H.C."/>
        </authorList>
    </citation>
    <scope>NUCLEOTIDE SEQUENCE [LARGE SCALE GENOMIC DNA]</scope>
    <source>
        <strain evidence="4">ATCC MYA-4620 / CBS 123657 / FGSC 9075 / NRRL 31084 / PH-1</strain>
        <strain evidence="3">PH-1 / ATCC MYA-4620 / FGSC 9075 / NRRL 31084</strain>
    </source>
</reference>
<dbReference type="EnsemblFungi" id="CEF79197">
    <property type="protein sequence ID" value="CEF79197"/>
    <property type="gene ID" value="FGRRES_12287"/>
</dbReference>
<keyword evidence="4" id="KW-1185">Reference proteome</keyword>
<dbReference type="OrthoDB" id="5100127at2759"/>
<dbReference type="HOGENOM" id="CLU_1806333_0_0_1"/>
<evidence type="ECO:0000313" key="4">
    <source>
        <dbReference type="Proteomes" id="UP000070720"/>
    </source>
</evidence>
<protein>
    <submittedName>
        <fullName evidence="2">Chromosome 2, complete genome</fullName>
    </submittedName>
</protein>
<dbReference type="KEGG" id="fgr:FGSG_12287"/>
<reference evidence="3 4" key="2">
    <citation type="journal article" date="2010" name="Nature">
        <title>Comparative genomics reveals mobile pathogenicity chromosomes in Fusarium.</title>
        <authorList>
            <person name="Ma L.J."/>
            <person name="van der Does H.C."/>
            <person name="Borkovich K.A."/>
            <person name="Coleman J.J."/>
            <person name="Daboussi M.J."/>
            <person name="Di Pietro A."/>
            <person name="Dufresne M."/>
            <person name="Freitag M."/>
            <person name="Grabherr M."/>
            <person name="Henrissat B."/>
            <person name="Houterman P.M."/>
            <person name="Kang S."/>
            <person name="Shim W.B."/>
            <person name="Woloshuk C."/>
            <person name="Xie X."/>
            <person name="Xu J.R."/>
            <person name="Antoniw J."/>
            <person name="Baker S.E."/>
            <person name="Bluhm B.H."/>
            <person name="Breakspear A."/>
            <person name="Brown D.W."/>
            <person name="Butchko R.A."/>
            <person name="Chapman S."/>
            <person name="Coulson R."/>
            <person name="Coutinho P.M."/>
            <person name="Danchin E.G."/>
            <person name="Diener A."/>
            <person name="Gale L.R."/>
            <person name="Gardiner D.M."/>
            <person name="Goff S."/>
            <person name="Hammond-Kosack K.E."/>
            <person name="Hilburn K."/>
            <person name="Hua-Van A."/>
            <person name="Jonkers W."/>
            <person name="Kazan K."/>
            <person name="Kodira C.D."/>
            <person name="Koehrsen M."/>
            <person name="Kumar L."/>
            <person name="Lee Y.H."/>
            <person name="Li L."/>
            <person name="Manners J.M."/>
            <person name="Miranda-Saavedra D."/>
            <person name="Mukherjee M."/>
            <person name="Park G."/>
            <person name="Park J."/>
            <person name="Park S.Y."/>
            <person name="Proctor R.H."/>
            <person name="Regev A."/>
            <person name="Ruiz-Roldan M.C."/>
            <person name="Sain D."/>
            <person name="Sakthikumar S."/>
            <person name="Sykes S."/>
            <person name="Schwartz D.C."/>
            <person name="Turgeon B.G."/>
            <person name="Wapinski I."/>
            <person name="Yoder O."/>
            <person name="Young S."/>
            <person name="Zeng Q."/>
            <person name="Zhou S."/>
            <person name="Galagan J."/>
            <person name="Cuomo C.A."/>
            <person name="Kistler H.C."/>
            <person name="Rep M."/>
        </authorList>
    </citation>
    <scope>GENOME REANNOTATION</scope>
    <source>
        <strain evidence="4">ATCC MYA-4620 / CBS 123657 / FGSC 9075 / NRRL 31084 / PH-1</strain>
        <strain evidence="3">PH-1 / ATCC MYA-4620 / FGSC 9075 / NRRL 31084</strain>
    </source>
</reference>
<dbReference type="RefSeq" id="XP_011321395.1">
    <property type="nucleotide sequence ID" value="XM_011323093.1"/>
</dbReference>
<evidence type="ECO:0000256" key="1">
    <source>
        <dbReference type="SAM" id="Phobius"/>
    </source>
</evidence>
<evidence type="ECO:0000313" key="2">
    <source>
        <dbReference type="EMBL" id="CEF79197.1"/>
    </source>
</evidence>
<accession>I1S616</accession>
<reference evidence="2 4" key="3">
    <citation type="journal article" date="2015" name="BMC Genomics">
        <title>The completed genome sequence of the pathogenic ascomycete fungus Fusarium graminearum.</title>
        <authorList>
            <person name="King R."/>
            <person name="Urban M."/>
            <person name="Hammond-Kosack M.C."/>
            <person name="Hassani-Pak K."/>
            <person name="Hammond-Kosack K.E."/>
        </authorList>
    </citation>
    <scope>NUCLEOTIDE SEQUENCE [LARGE SCALE GENOMIC DNA]</scope>
    <source>
        <strain evidence="4">ATCC MYA-4620 / CBS 123657 / FGSC 9075 / NRRL 31084 / PH-1</strain>
        <strain evidence="2">PH-1</strain>
    </source>
</reference>
<sequence length="143" mass="16496">MDFTLNRMSSTQQTLYPTSTMQNHSSPYVYVWHALTTLLRCINDTISPVAISKKDSTDKTWSIIIWVLLLAWGVFVVLTYIRYTDLVFNKLRTNYFSWRAGRHCAKNGEQVGEQSPLVKRVKKKVRFADETTIVPPARDPIPT</sequence>
<keyword evidence="1" id="KW-0472">Membrane</keyword>
<feature type="transmembrane region" description="Helical" evidence="1">
    <location>
        <begin position="63"/>
        <end position="83"/>
    </location>
</feature>
<dbReference type="AlphaFoldDB" id="I1S616"/>
<gene>
    <name evidence="2" type="ORF">FGRAMPH1_01T14791</name>
</gene>
<organism evidence="2 4">
    <name type="scientific">Gibberella zeae (strain ATCC MYA-4620 / CBS 123657 / FGSC 9075 / NRRL 31084 / PH-1)</name>
    <name type="common">Wheat head blight fungus</name>
    <name type="synonym">Fusarium graminearum</name>
    <dbReference type="NCBI Taxonomy" id="229533"/>
    <lineage>
        <taxon>Eukaryota</taxon>
        <taxon>Fungi</taxon>
        <taxon>Dikarya</taxon>
        <taxon>Ascomycota</taxon>
        <taxon>Pezizomycotina</taxon>
        <taxon>Sordariomycetes</taxon>
        <taxon>Hypocreomycetidae</taxon>
        <taxon>Hypocreales</taxon>
        <taxon>Nectriaceae</taxon>
        <taxon>Fusarium</taxon>
    </lineage>
</organism>
<keyword evidence="1" id="KW-0812">Transmembrane</keyword>
<accession>A0A098DL81</accession>
<evidence type="ECO:0000313" key="3">
    <source>
        <dbReference type="EnsemblFungi" id="CEF79197"/>
    </source>
</evidence>
<reference evidence="3" key="4">
    <citation type="submission" date="2017-01" db="UniProtKB">
        <authorList>
            <consortium name="EnsemblFungi"/>
        </authorList>
    </citation>
    <scope>IDENTIFICATION</scope>
    <source>
        <strain evidence="3">PH-1 / ATCC MYA-4620 / FGSC 9075 / NRRL 31084</strain>
    </source>
</reference>
<name>I1S616_GIBZE</name>
<dbReference type="EMBL" id="HG970333">
    <property type="protein sequence ID" value="CEF79197.1"/>
    <property type="molecule type" value="Genomic_DNA"/>
</dbReference>
<dbReference type="VEuPathDB" id="FungiDB:FGRAMPH1_01G14791"/>
<keyword evidence="1" id="KW-1133">Transmembrane helix</keyword>
<proteinExistence type="predicted"/>
<dbReference type="Proteomes" id="UP000070720">
    <property type="component" value="Chromosome 2"/>
</dbReference>
<dbReference type="InParanoid" id="I1S616"/>